<evidence type="ECO:0000256" key="8">
    <source>
        <dbReference type="ARBA" id="ARBA00026106"/>
    </source>
</evidence>
<proteinExistence type="inferred from homology"/>
<comment type="cofactor">
    <cofactor evidence="1">
        <name>pyridoxal 5'-phosphate</name>
        <dbReference type="ChEBI" id="CHEBI:597326"/>
    </cofactor>
</comment>
<dbReference type="GeneTree" id="ENSGT00940000155265"/>
<sequence>GDTAVGSRNGTPKHGQTLKQYLMSVLQGINPNIRKMKQLEYGALASRANQIKEELRKGVRRHYKEVIDVSWGDSHRAGVKPLTFVRQVLAACVYPPLINSNNLPLDVRQRAQKQLGTCAGGSVGKGYASGVSEIIHSISEFIKRRDGGIPSQPENIYISAGSQWSIGNILHVLVNSEASPKTGVLIPVPCHITTAVSITGLGAVTVPYYLSEEQAWALQVEELQRALESAKGVCNPVALYVINPGNPTGYVQSRKSVQEVIRFASEKGLFLLVDEVYQDSVYGENSEFVSYKRALSEMGPPFSGTVELASFHSVSKGFLGECGLRSGYVELVNLDPAVMNYIQTLFSKDSSSPVLGQIALDLMTDPPKPGDPSYPLYNQVGTLELYLLRTSQHYVNLPGLSCPPIGGGFYAFVRLHLTPKSIQKSKELGLQPDTFYCMKLLEEGGVLTTPGCEYGQKEGTYHIRYNTQIELALDKVCRSRNSSLSSRSPSC</sequence>
<evidence type="ECO:0000256" key="9">
    <source>
        <dbReference type="ARBA" id="ARBA00047412"/>
    </source>
</evidence>
<dbReference type="InterPro" id="IPR045088">
    <property type="entry name" value="ALAT1/2-like"/>
</dbReference>
<comment type="pathway">
    <text evidence="6">Amino-acid degradation; L-alanine degradation via transaminase pathway; pyruvate from L-alanine: step 1/1.</text>
</comment>
<dbReference type="FunFam" id="3.40.640.10:FF:000129">
    <property type="entry name" value="Alanine aminotransferase 2"/>
    <property type="match status" value="1"/>
</dbReference>
<dbReference type="UniPathway" id="UPA00528">
    <property type="reaction ID" value="UER00586"/>
</dbReference>
<dbReference type="CDD" id="cd00609">
    <property type="entry name" value="AAT_like"/>
    <property type="match status" value="1"/>
</dbReference>
<feature type="domain" description="Aminotransferase class I/classII large" evidence="10">
    <location>
        <begin position="106"/>
        <end position="456"/>
    </location>
</feature>
<keyword evidence="5" id="KW-0663">Pyridoxal phosphate</keyword>
<reference evidence="11" key="2">
    <citation type="submission" date="2025-09" db="UniProtKB">
        <authorList>
            <consortium name="Ensembl"/>
        </authorList>
    </citation>
    <scope>IDENTIFICATION</scope>
</reference>
<dbReference type="Gene3D" id="3.90.1150.10">
    <property type="entry name" value="Aspartate Aminotransferase, domain 1"/>
    <property type="match status" value="1"/>
</dbReference>
<evidence type="ECO:0000256" key="3">
    <source>
        <dbReference type="ARBA" id="ARBA00022576"/>
    </source>
</evidence>
<dbReference type="GO" id="GO:0042853">
    <property type="term" value="P:L-alanine catabolic process"/>
    <property type="evidence" value="ECO:0007669"/>
    <property type="project" value="UniProtKB-UniPathway"/>
</dbReference>
<dbReference type="Gene3D" id="3.40.640.10">
    <property type="entry name" value="Type I PLP-dependent aspartate aminotransferase-like (Major domain)"/>
    <property type="match status" value="1"/>
</dbReference>
<comment type="catalytic activity">
    <reaction evidence="9">
        <text>L-alanine + 2-oxoglutarate = pyruvate + L-glutamate</text>
        <dbReference type="Rhea" id="RHEA:19453"/>
        <dbReference type="ChEBI" id="CHEBI:15361"/>
        <dbReference type="ChEBI" id="CHEBI:16810"/>
        <dbReference type="ChEBI" id="CHEBI:29985"/>
        <dbReference type="ChEBI" id="CHEBI:57972"/>
        <dbReference type="EC" id="2.6.1.2"/>
    </reaction>
</comment>
<evidence type="ECO:0000256" key="1">
    <source>
        <dbReference type="ARBA" id="ARBA00001933"/>
    </source>
</evidence>
<dbReference type="PANTHER" id="PTHR11751:SF469">
    <property type="entry name" value="ALANINE TRANSAMINASE"/>
    <property type="match status" value="1"/>
</dbReference>
<dbReference type="GO" id="GO:0030170">
    <property type="term" value="F:pyridoxal phosphate binding"/>
    <property type="evidence" value="ECO:0007669"/>
    <property type="project" value="InterPro"/>
</dbReference>
<evidence type="ECO:0000313" key="11">
    <source>
        <dbReference type="Ensembl" id="ENSACIP00000022934.1"/>
    </source>
</evidence>
<name>A0A3Q0SDD0_AMPCI</name>
<keyword evidence="12" id="KW-1185">Reference proteome</keyword>
<dbReference type="STRING" id="61819.ENSACIP00000022934"/>
<evidence type="ECO:0000313" key="12">
    <source>
        <dbReference type="Proteomes" id="UP000261340"/>
    </source>
</evidence>
<accession>A0A3Q0SDD0</accession>
<comment type="subunit">
    <text evidence="2">Homodimer.</text>
</comment>
<evidence type="ECO:0000259" key="10">
    <source>
        <dbReference type="Pfam" id="PF00155"/>
    </source>
</evidence>
<dbReference type="Gene3D" id="1.10.287.1970">
    <property type="match status" value="1"/>
</dbReference>
<evidence type="ECO:0000256" key="4">
    <source>
        <dbReference type="ARBA" id="ARBA00022679"/>
    </source>
</evidence>
<evidence type="ECO:0000256" key="5">
    <source>
        <dbReference type="ARBA" id="ARBA00022898"/>
    </source>
</evidence>
<dbReference type="GO" id="GO:0004021">
    <property type="term" value="F:L-alanine:2-oxoglutarate aminotransferase activity"/>
    <property type="evidence" value="ECO:0007669"/>
    <property type="project" value="UniProtKB-EC"/>
</dbReference>
<evidence type="ECO:0000256" key="6">
    <source>
        <dbReference type="ARBA" id="ARBA00025708"/>
    </source>
</evidence>
<dbReference type="Proteomes" id="UP000261340">
    <property type="component" value="Unplaced"/>
</dbReference>
<keyword evidence="3" id="KW-0032">Aminotransferase</keyword>
<dbReference type="EC" id="2.6.1.2" evidence="8"/>
<dbReference type="PANTHER" id="PTHR11751">
    <property type="entry name" value="ALANINE AMINOTRANSFERASE"/>
    <property type="match status" value="1"/>
</dbReference>
<dbReference type="InterPro" id="IPR015424">
    <property type="entry name" value="PyrdxlP-dep_Trfase"/>
</dbReference>
<protein>
    <recommendedName>
        <fullName evidence="8">alanine transaminase</fullName>
        <ecNumber evidence="8">2.6.1.2</ecNumber>
    </recommendedName>
</protein>
<dbReference type="Pfam" id="PF00155">
    <property type="entry name" value="Aminotran_1_2"/>
    <property type="match status" value="1"/>
</dbReference>
<reference evidence="11" key="1">
    <citation type="submission" date="2025-08" db="UniProtKB">
        <authorList>
            <consortium name="Ensembl"/>
        </authorList>
    </citation>
    <scope>IDENTIFICATION</scope>
</reference>
<dbReference type="InterPro" id="IPR004839">
    <property type="entry name" value="Aminotransferase_I/II_large"/>
</dbReference>
<evidence type="ECO:0000256" key="7">
    <source>
        <dbReference type="ARBA" id="ARBA00025785"/>
    </source>
</evidence>
<dbReference type="Ensembl" id="ENSACIT00000023544.1">
    <property type="protein sequence ID" value="ENSACIP00000022934.1"/>
    <property type="gene ID" value="ENSACIG00000017622.1"/>
</dbReference>
<dbReference type="SUPFAM" id="SSF53383">
    <property type="entry name" value="PLP-dependent transferases"/>
    <property type="match status" value="1"/>
</dbReference>
<organism evidence="11 12">
    <name type="scientific">Amphilophus citrinellus</name>
    <name type="common">Midas cichlid</name>
    <name type="synonym">Cichlasoma citrinellum</name>
    <dbReference type="NCBI Taxonomy" id="61819"/>
    <lineage>
        <taxon>Eukaryota</taxon>
        <taxon>Metazoa</taxon>
        <taxon>Chordata</taxon>
        <taxon>Craniata</taxon>
        <taxon>Vertebrata</taxon>
        <taxon>Euteleostomi</taxon>
        <taxon>Actinopterygii</taxon>
        <taxon>Neopterygii</taxon>
        <taxon>Teleostei</taxon>
        <taxon>Neoteleostei</taxon>
        <taxon>Acanthomorphata</taxon>
        <taxon>Ovalentaria</taxon>
        <taxon>Cichlomorphae</taxon>
        <taxon>Cichliformes</taxon>
        <taxon>Cichlidae</taxon>
        <taxon>New World cichlids</taxon>
        <taxon>Cichlasomatinae</taxon>
        <taxon>Heroini</taxon>
        <taxon>Amphilophus</taxon>
    </lineage>
</organism>
<keyword evidence="4" id="KW-0808">Transferase</keyword>
<dbReference type="InterPro" id="IPR015421">
    <property type="entry name" value="PyrdxlP-dep_Trfase_major"/>
</dbReference>
<evidence type="ECO:0000256" key="2">
    <source>
        <dbReference type="ARBA" id="ARBA00011738"/>
    </source>
</evidence>
<dbReference type="AlphaFoldDB" id="A0A3Q0SDD0"/>
<dbReference type="InterPro" id="IPR015422">
    <property type="entry name" value="PyrdxlP-dep_Trfase_small"/>
</dbReference>
<comment type="similarity">
    <text evidence="7">Belongs to the class-I pyridoxal-phosphate-dependent aminotransferase family. Alanine aminotransferase subfamily.</text>
</comment>